<organism evidence="1 2">
    <name type="scientific">Bacillus spongiae</name>
    <dbReference type="NCBI Taxonomy" id="2683610"/>
    <lineage>
        <taxon>Bacteria</taxon>
        <taxon>Bacillati</taxon>
        <taxon>Bacillota</taxon>
        <taxon>Bacilli</taxon>
        <taxon>Bacillales</taxon>
        <taxon>Bacillaceae</taxon>
        <taxon>Bacillus</taxon>
    </lineage>
</organism>
<accession>A0ABU8HIF0</accession>
<protein>
    <submittedName>
        <fullName evidence="1">McbB family protein</fullName>
    </submittedName>
</protein>
<dbReference type="EMBL" id="JBBAXC010000017">
    <property type="protein sequence ID" value="MEI5908908.1"/>
    <property type="molecule type" value="Genomic_DNA"/>
</dbReference>
<dbReference type="RefSeq" id="WP_336588353.1">
    <property type="nucleotide sequence ID" value="NZ_JBBAXC010000017.1"/>
</dbReference>
<name>A0ABU8HIF0_9BACI</name>
<dbReference type="InterPro" id="IPR030956">
    <property type="entry name" value="McbB"/>
</dbReference>
<proteinExistence type="predicted"/>
<dbReference type="Proteomes" id="UP001312865">
    <property type="component" value="Unassembled WGS sequence"/>
</dbReference>
<gene>
    <name evidence="1" type="ORF">WAK64_17810</name>
</gene>
<keyword evidence="2" id="KW-1185">Reference proteome</keyword>
<evidence type="ECO:0000313" key="2">
    <source>
        <dbReference type="Proteomes" id="UP001312865"/>
    </source>
</evidence>
<evidence type="ECO:0000313" key="1">
    <source>
        <dbReference type="EMBL" id="MEI5908908.1"/>
    </source>
</evidence>
<reference evidence="1 2" key="1">
    <citation type="journal article" date="2018" name="J. Microbiol.">
        <title>Bacillus spongiae sp. nov., isolated from sponge of Jeju Island.</title>
        <authorList>
            <person name="Lee G.E."/>
            <person name="Im W.T."/>
            <person name="Park J.S."/>
        </authorList>
    </citation>
    <scope>NUCLEOTIDE SEQUENCE [LARGE SCALE GENOMIC DNA]</scope>
    <source>
        <strain evidence="1 2">135PIL107-10</strain>
    </source>
</reference>
<sequence length="288" mass="33751">MVNTYTINKFIYHVLSNGEGVIQTQAGIVRTDNRDIMRLIQNWDETNQTMANEEEFKSMFAEDYIEAIEFLESYNIIEEVKEKNLDIDRVTIISNHKEIGTLLRSTIQNDYGKHVDVNLYDTAYYKPSKDKELTVVFLNPYNKELGLELRNRQMNAPTSIMLMSYVYESNFYLDSLYSPDWKTPCHQCHMGHIETQSLVADSDNLTYQQLVSSLYAVDQNFKIEVPLTATQHMNIVTLISNQLNRFMNDFQTSNLHPEEMTNCTLLDLKTLKYYKDTALHWEMCDCYE</sequence>
<dbReference type="NCBIfam" id="TIGR04424">
    <property type="entry name" value="metallo_McbB"/>
    <property type="match status" value="1"/>
</dbReference>
<comment type="caution">
    <text evidence="1">The sequence shown here is derived from an EMBL/GenBank/DDBJ whole genome shotgun (WGS) entry which is preliminary data.</text>
</comment>